<dbReference type="PANTHER" id="PTHR36069:SF3">
    <property type="entry name" value="FAS1 DOMAIN-CONTAINING PROTEIN"/>
    <property type="match status" value="1"/>
</dbReference>
<dbReference type="PANTHER" id="PTHR36069">
    <property type="entry name" value="EXPRESSED PROTEIN-RELATED"/>
    <property type="match status" value="1"/>
</dbReference>
<accession>A0A835K0B8</accession>
<evidence type="ECO:0000313" key="5">
    <source>
        <dbReference type="Proteomes" id="UP000657918"/>
    </source>
</evidence>
<proteinExistence type="inferred from homology"/>
<dbReference type="InterPro" id="IPR000782">
    <property type="entry name" value="FAS1_domain"/>
</dbReference>
<feature type="chain" id="PRO_5032957752" description="FAS1 domain-containing protein" evidence="2">
    <location>
        <begin position="19"/>
        <end position="229"/>
    </location>
</feature>
<dbReference type="InterPro" id="IPR036378">
    <property type="entry name" value="FAS1_dom_sf"/>
</dbReference>
<dbReference type="Gene3D" id="2.30.180.10">
    <property type="entry name" value="FAS1 domain"/>
    <property type="match status" value="1"/>
</dbReference>
<evidence type="ECO:0000313" key="4">
    <source>
        <dbReference type="EMBL" id="KAF9679404.1"/>
    </source>
</evidence>
<sequence length="229" mass="25990">MDLCFLFILVSLFKVSQSQPTTHSLNLADVEAAIADIRSQNFFGFAMLLQILKGALVHKYQDLTFFLPIDQELTKHSLSQDHLEDFLLSHSIPMPLTFSDLNRFPTGTMVPSGLEHQLIEIKNRGKADFSVNNALVTKPNLCVNSSIKCHGIDSVINKMHQQKLSISFSICPSKMFSNDFLITTSGSSQFSSREIEKVNVFSWMIDCMAKRIIKVQQRLELINLCYWIL</sequence>
<keyword evidence="5" id="KW-1185">Reference proteome</keyword>
<dbReference type="OrthoDB" id="1934418at2759"/>
<dbReference type="Proteomes" id="UP000657918">
    <property type="component" value="Unassembled WGS sequence"/>
</dbReference>
<dbReference type="SUPFAM" id="SSF82153">
    <property type="entry name" value="FAS1 domain"/>
    <property type="match status" value="1"/>
</dbReference>
<reference evidence="4 5" key="1">
    <citation type="submission" date="2020-10" db="EMBL/GenBank/DDBJ databases">
        <title>Plant Genome Project.</title>
        <authorList>
            <person name="Zhang R.-G."/>
        </authorList>
    </citation>
    <scope>NUCLEOTIDE SEQUENCE [LARGE SCALE GENOMIC DNA]</scope>
    <source>
        <strain evidence="4">FAFU-HL-1</strain>
        <tissue evidence="4">Leaf</tissue>
    </source>
</reference>
<dbReference type="EMBL" id="JADGMS010000006">
    <property type="protein sequence ID" value="KAF9679404.1"/>
    <property type="molecule type" value="Genomic_DNA"/>
</dbReference>
<comment type="caution">
    <text evidence="4">The sequence shown here is derived from an EMBL/GenBank/DDBJ whole genome shotgun (WGS) entry which is preliminary data.</text>
</comment>
<dbReference type="SMART" id="SM00554">
    <property type="entry name" value="FAS1"/>
    <property type="match status" value="1"/>
</dbReference>
<feature type="domain" description="FAS1" evidence="3">
    <location>
        <begin position="64"/>
        <end position="160"/>
    </location>
</feature>
<name>A0A835K0B8_9ROSI</name>
<evidence type="ECO:0000256" key="2">
    <source>
        <dbReference type="SAM" id="SignalP"/>
    </source>
</evidence>
<dbReference type="AlphaFoldDB" id="A0A835K0B8"/>
<keyword evidence="2" id="KW-0732">Signal</keyword>
<organism evidence="4 5">
    <name type="scientific">Salix dunnii</name>
    <dbReference type="NCBI Taxonomy" id="1413687"/>
    <lineage>
        <taxon>Eukaryota</taxon>
        <taxon>Viridiplantae</taxon>
        <taxon>Streptophyta</taxon>
        <taxon>Embryophyta</taxon>
        <taxon>Tracheophyta</taxon>
        <taxon>Spermatophyta</taxon>
        <taxon>Magnoliopsida</taxon>
        <taxon>eudicotyledons</taxon>
        <taxon>Gunneridae</taxon>
        <taxon>Pentapetalae</taxon>
        <taxon>rosids</taxon>
        <taxon>fabids</taxon>
        <taxon>Malpighiales</taxon>
        <taxon>Salicaceae</taxon>
        <taxon>Saliceae</taxon>
        <taxon>Salix</taxon>
    </lineage>
</organism>
<feature type="signal peptide" evidence="2">
    <location>
        <begin position="1"/>
        <end position="18"/>
    </location>
</feature>
<gene>
    <name evidence="4" type="ORF">SADUNF_Sadunf06G0011700</name>
</gene>
<protein>
    <recommendedName>
        <fullName evidence="3">FAS1 domain-containing protein</fullName>
    </recommendedName>
</protein>
<evidence type="ECO:0000256" key="1">
    <source>
        <dbReference type="ARBA" id="ARBA00007843"/>
    </source>
</evidence>
<comment type="similarity">
    <text evidence="1">Belongs to the fasciclin-like AGP family.</text>
</comment>
<evidence type="ECO:0000259" key="3">
    <source>
        <dbReference type="SMART" id="SM00554"/>
    </source>
</evidence>
<dbReference type="InterPro" id="IPR053339">
    <property type="entry name" value="FAS1_domain_protein"/>
</dbReference>